<proteinExistence type="predicted"/>
<protein>
    <submittedName>
        <fullName evidence="1">Uncharacterized protein</fullName>
    </submittedName>
</protein>
<dbReference type="Proteomes" id="UP000887116">
    <property type="component" value="Unassembled WGS sequence"/>
</dbReference>
<name>A0A8X6F136_TRICU</name>
<gene>
    <name evidence="1" type="ORF">TNCT_386121</name>
</gene>
<dbReference type="OrthoDB" id="6435067at2759"/>
<comment type="caution">
    <text evidence="1">The sequence shown here is derived from an EMBL/GenBank/DDBJ whole genome shotgun (WGS) entry which is preliminary data.</text>
</comment>
<accession>A0A8X6F136</accession>
<dbReference type="EMBL" id="BMAO01000385">
    <property type="protein sequence ID" value="GFQ66524.1"/>
    <property type="molecule type" value="Genomic_DNA"/>
</dbReference>
<dbReference type="AlphaFoldDB" id="A0A8X6F136"/>
<sequence>MATEDVSRKRKSIRAVFMKSVNSVIEEFEKEALNGEVVKRKILTLDRIYSELKDCDDIILKNIRTDKEFENEYSKIEEYREQKRKTS</sequence>
<keyword evidence="2" id="KW-1185">Reference proteome</keyword>
<organism evidence="1 2">
    <name type="scientific">Trichonephila clavata</name>
    <name type="common">Joro spider</name>
    <name type="synonym">Nephila clavata</name>
    <dbReference type="NCBI Taxonomy" id="2740835"/>
    <lineage>
        <taxon>Eukaryota</taxon>
        <taxon>Metazoa</taxon>
        <taxon>Ecdysozoa</taxon>
        <taxon>Arthropoda</taxon>
        <taxon>Chelicerata</taxon>
        <taxon>Arachnida</taxon>
        <taxon>Araneae</taxon>
        <taxon>Araneomorphae</taxon>
        <taxon>Entelegynae</taxon>
        <taxon>Araneoidea</taxon>
        <taxon>Nephilidae</taxon>
        <taxon>Trichonephila</taxon>
    </lineage>
</organism>
<evidence type="ECO:0000313" key="2">
    <source>
        <dbReference type="Proteomes" id="UP000887116"/>
    </source>
</evidence>
<evidence type="ECO:0000313" key="1">
    <source>
        <dbReference type="EMBL" id="GFQ66524.1"/>
    </source>
</evidence>
<reference evidence="1" key="1">
    <citation type="submission" date="2020-07" db="EMBL/GenBank/DDBJ databases">
        <title>Multicomponent nature underlies the extraordinary mechanical properties of spider dragline silk.</title>
        <authorList>
            <person name="Kono N."/>
            <person name="Nakamura H."/>
            <person name="Mori M."/>
            <person name="Yoshida Y."/>
            <person name="Ohtoshi R."/>
            <person name="Malay A.D."/>
            <person name="Moran D.A.P."/>
            <person name="Tomita M."/>
            <person name="Numata K."/>
            <person name="Arakawa K."/>
        </authorList>
    </citation>
    <scope>NUCLEOTIDE SEQUENCE</scope>
</reference>